<dbReference type="Proteomes" id="UP000268162">
    <property type="component" value="Unassembled WGS sequence"/>
</dbReference>
<reference evidence="3" key="1">
    <citation type="journal article" date="2018" name="Nat. Microbiol.">
        <title>Leveraging single-cell genomics to expand the fungal tree of life.</title>
        <authorList>
            <person name="Ahrendt S.R."/>
            <person name="Quandt C.A."/>
            <person name="Ciobanu D."/>
            <person name="Clum A."/>
            <person name="Salamov A."/>
            <person name="Andreopoulos B."/>
            <person name="Cheng J.F."/>
            <person name="Woyke T."/>
            <person name="Pelin A."/>
            <person name="Henrissat B."/>
            <person name="Reynolds N.K."/>
            <person name="Benny G.L."/>
            <person name="Smith M.E."/>
            <person name="James T.Y."/>
            <person name="Grigoriev I.V."/>
        </authorList>
    </citation>
    <scope>NUCLEOTIDE SEQUENCE [LARGE SCALE GENOMIC DNA]</scope>
    <source>
        <strain evidence="3">RSA 468</strain>
    </source>
</reference>
<evidence type="ECO:0000256" key="1">
    <source>
        <dbReference type="SAM" id="Phobius"/>
    </source>
</evidence>
<protein>
    <submittedName>
        <fullName evidence="2">Uncharacterized protein</fullName>
    </submittedName>
</protein>
<sequence>MALSDPHSTSHISPALLLFTIPSSLSYALFGMQKTPTVDHSDLLRVPVDYGSTSFDEADSADEFHSAMGDLDDRETEYSYSPRIQSPITAASPFWSPTLTVPVDDIPYINALHSTSVSPNLRVHPGPEPDPEPELELDLGLDLDLDLDRDRDFDHSCVAAAPAPPRTHSGLTAAAPMAVPPFYHYLRERLHQLSECVHTTQNLVASLEHNLDSSRLTTTTTAVPHPFYSNLNPANWSPQRMSRIIHLTSGPTAAGPAFTKTTSSFSVAAWFNYTASPRSSKIIPLTRPTNDRWHLIPGGHLWRWLIALPTLLATQRQQIADQFEILSPPFLFAFCQSLARLLIKTATKLWNRLVQSRFWWLRRIRWPTLVYWLFISAYWQLNLAQMFIDFGAPLVLK</sequence>
<evidence type="ECO:0000313" key="3">
    <source>
        <dbReference type="Proteomes" id="UP000268162"/>
    </source>
</evidence>
<evidence type="ECO:0000313" key="2">
    <source>
        <dbReference type="EMBL" id="RKP37914.1"/>
    </source>
</evidence>
<keyword evidence="1" id="KW-1133">Transmembrane helix</keyword>
<gene>
    <name evidence="2" type="ORF">BJ085DRAFT_32671</name>
</gene>
<keyword evidence="1" id="KW-0472">Membrane</keyword>
<keyword evidence="3" id="KW-1185">Reference proteome</keyword>
<keyword evidence="1" id="KW-0812">Transmembrane</keyword>
<organism evidence="2 3">
    <name type="scientific">Dimargaris cristalligena</name>
    <dbReference type="NCBI Taxonomy" id="215637"/>
    <lineage>
        <taxon>Eukaryota</taxon>
        <taxon>Fungi</taxon>
        <taxon>Fungi incertae sedis</taxon>
        <taxon>Zoopagomycota</taxon>
        <taxon>Kickxellomycotina</taxon>
        <taxon>Dimargaritomycetes</taxon>
        <taxon>Dimargaritales</taxon>
        <taxon>Dimargaritaceae</taxon>
        <taxon>Dimargaris</taxon>
    </lineage>
</organism>
<dbReference type="EMBL" id="ML002430">
    <property type="protein sequence ID" value="RKP37914.1"/>
    <property type="molecule type" value="Genomic_DNA"/>
</dbReference>
<dbReference type="AlphaFoldDB" id="A0A4P9ZWA5"/>
<name>A0A4P9ZWA5_9FUNG</name>
<proteinExistence type="predicted"/>
<feature type="transmembrane region" description="Helical" evidence="1">
    <location>
        <begin position="364"/>
        <end position="381"/>
    </location>
</feature>
<accession>A0A4P9ZWA5</accession>